<comment type="caution">
    <text evidence="2">The sequence shown here is derived from an EMBL/GenBank/DDBJ whole genome shotgun (WGS) entry which is preliminary data.</text>
</comment>
<dbReference type="InterPro" id="IPR050249">
    <property type="entry name" value="Pseudomonas-type_ThrB"/>
</dbReference>
<dbReference type="PANTHER" id="PTHR21064">
    <property type="entry name" value="AMINOGLYCOSIDE PHOSPHOTRANSFERASE DOMAIN-CONTAINING PROTEIN-RELATED"/>
    <property type="match status" value="1"/>
</dbReference>
<name>A0A3E3K081_9FIRM</name>
<protein>
    <submittedName>
        <fullName evidence="2">Aminoglycoside phosphotransferase family protein</fullName>
    </submittedName>
</protein>
<dbReference type="PANTHER" id="PTHR21064:SF5">
    <property type="entry name" value="SLR1880 PROTEIN"/>
    <property type="match status" value="1"/>
</dbReference>
<dbReference type="OrthoDB" id="526037at2"/>
<organism evidence="2 3">
    <name type="scientific">Sellimonas intestinalis</name>
    <dbReference type="NCBI Taxonomy" id="1653434"/>
    <lineage>
        <taxon>Bacteria</taxon>
        <taxon>Bacillati</taxon>
        <taxon>Bacillota</taxon>
        <taxon>Clostridia</taxon>
        <taxon>Lachnospirales</taxon>
        <taxon>Lachnospiraceae</taxon>
        <taxon>Sellimonas</taxon>
    </lineage>
</organism>
<sequence>MARVNQVQIDEAIANFQYEGILVEERPYGNGHINDTFLLTFEIAEMGRIKVILQRMNKEVFTNPVELMENVIGVTSYLRKKIIENGGDPDRETLNVIPAVDGKPYFIDYKGEYWRSYKFVTDASSFDQVEKPEDFYQSAYAFGNFQRLLADYPADSLHETIKGFHDTKARFETFKRAVEADVCGRAKYVQDEIQFVLDHEDVANVFGELLAKGEIPLRVTHNDTKLNNVMIDNLTGKGICVIDLDTVMPGLAMHDFGDSIRFGASTAAEDEQDLSKVSCDMDLFDTYVKGYLEGCGGKLTNKEVELLPMGAKVMTFECGMRFLTDYLEGDHYFKIHRENHNLDRCRTQFTLVKDMEKKWDTMSEIVKKYQK</sequence>
<dbReference type="EMBL" id="QVLX01000006">
    <property type="protein sequence ID" value="RGE86010.1"/>
    <property type="molecule type" value="Genomic_DNA"/>
</dbReference>
<evidence type="ECO:0000313" key="3">
    <source>
        <dbReference type="Proteomes" id="UP000261080"/>
    </source>
</evidence>
<dbReference type="RefSeq" id="WP_117493609.1">
    <property type="nucleotide sequence ID" value="NZ_CALBAT010000022.1"/>
</dbReference>
<dbReference type="Pfam" id="PF01636">
    <property type="entry name" value="APH"/>
    <property type="match status" value="1"/>
</dbReference>
<keyword evidence="2" id="KW-0808">Transferase</keyword>
<dbReference type="SUPFAM" id="SSF56112">
    <property type="entry name" value="Protein kinase-like (PK-like)"/>
    <property type="match status" value="1"/>
</dbReference>
<evidence type="ECO:0000313" key="2">
    <source>
        <dbReference type="EMBL" id="RGE86010.1"/>
    </source>
</evidence>
<keyword evidence="3" id="KW-1185">Reference proteome</keyword>
<evidence type="ECO:0000259" key="1">
    <source>
        <dbReference type="Pfam" id="PF01636"/>
    </source>
</evidence>
<accession>A0A3E3K081</accession>
<dbReference type="AlphaFoldDB" id="A0A3E3K081"/>
<dbReference type="InterPro" id="IPR002575">
    <property type="entry name" value="Aminoglycoside_PTrfase"/>
</dbReference>
<dbReference type="Proteomes" id="UP000261080">
    <property type="component" value="Unassembled WGS sequence"/>
</dbReference>
<dbReference type="Gene3D" id="3.90.1200.10">
    <property type="match status" value="1"/>
</dbReference>
<dbReference type="GO" id="GO:0016740">
    <property type="term" value="F:transferase activity"/>
    <property type="evidence" value="ECO:0007669"/>
    <property type="project" value="UniProtKB-KW"/>
</dbReference>
<dbReference type="InterPro" id="IPR011009">
    <property type="entry name" value="Kinase-like_dom_sf"/>
</dbReference>
<proteinExistence type="predicted"/>
<gene>
    <name evidence="2" type="ORF">DW016_10955</name>
</gene>
<reference evidence="2 3" key="1">
    <citation type="submission" date="2018-08" db="EMBL/GenBank/DDBJ databases">
        <title>A genome reference for cultivated species of the human gut microbiota.</title>
        <authorList>
            <person name="Zou Y."/>
            <person name="Xue W."/>
            <person name="Luo G."/>
        </authorList>
    </citation>
    <scope>NUCLEOTIDE SEQUENCE [LARGE SCALE GENOMIC DNA]</scope>
    <source>
        <strain evidence="2 3">AF37-2AT</strain>
    </source>
</reference>
<feature type="domain" description="Aminoglycoside phosphotransferase" evidence="1">
    <location>
        <begin position="138"/>
        <end position="269"/>
    </location>
</feature>